<comment type="caution">
    <text evidence="2">The sequence shown here is derived from an EMBL/GenBank/DDBJ whole genome shotgun (WGS) entry which is preliminary data.</text>
</comment>
<keyword evidence="3" id="KW-1185">Reference proteome</keyword>
<feature type="region of interest" description="Disordered" evidence="1">
    <location>
        <begin position="171"/>
        <end position="227"/>
    </location>
</feature>
<sequence length="398" mass="41849">MMNRAGSRLKPIAPRPSADSFSPTSAMSAVSLDPKDYIYPHADYVWGVPQQMHPGVMHQQHTYANPCIASNSGMYGGYGSAVSPWGLPAMPQYHPQLAPSSSGHMPPPQPSQPMTQDLQRPRVPQTATDGGKEKDGTLPAEGDAAQVVPKLEGVDELLNMPLDEECLQRLLSGDGLDDDGPVTMDLGTSHSCKEQGDLSGDSTCTGEAKAKKAGHSSAEEGDSASGAEDLLTTNDLNRCMADSSVLKSVASFGDLDLDYLASIHELEAADDHMLGFDGECGSSLHSGTAIKRVDVLARTRSEAALPSAKKGNPLSALGPDAGLQCILDFLASDSLRGLPKEQLAAATDAVKTLRASRQPNSEQALGRSNSVPKRKRVQPMRSGSCKSFKADADAAAAV</sequence>
<feature type="region of interest" description="Disordered" evidence="1">
    <location>
        <begin position="93"/>
        <end position="142"/>
    </location>
</feature>
<dbReference type="Proteomes" id="UP001491310">
    <property type="component" value="Unassembled WGS sequence"/>
</dbReference>
<dbReference type="EMBL" id="JALJOT010000018">
    <property type="protein sequence ID" value="KAK9901389.1"/>
    <property type="molecule type" value="Genomic_DNA"/>
</dbReference>
<evidence type="ECO:0000256" key="1">
    <source>
        <dbReference type="SAM" id="MobiDB-lite"/>
    </source>
</evidence>
<accession>A0ABR2YBE7</accession>
<evidence type="ECO:0000313" key="2">
    <source>
        <dbReference type="EMBL" id="KAK9901389.1"/>
    </source>
</evidence>
<name>A0ABR2YBE7_9CHLO</name>
<feature type="region of interest" description="Disordered" evidence="1">
    <location>
        <begin position="354"/>
        <end position="398"/>
    </location>
</feature>
<organism evidence="2 3">
    <name type="scientific">Coccomyxa subellipsoidea</name>
    <dbReference type="NCBI Taxonomy" id="248742"/>
    <lineage>
        <taxon>Eukaryota</taxon>
        <taxon>Viridiplantae</taxon>
        <taxon>Chlorophyta</taxon>
        <taxon>core chlorophytes</taxon>
        <taxon>Trebouxiophyceae</taxon>
        <taxon>Trebouxiophyceae incertae sedis</taxon>
        <taxon>Coccomyxaceae</taxon>
        <taxon>Coccomyxa</taxon>
    </lineage>
</organism>
<reference evidence="2 3" key="1">
    <citation type="journal article" date="2024" name="Nat. Commun.">
        <title>Phylogenomics reveals the evolutionary origins of lichenization in chlorophyte algae.</title>
        <authorList>
            <person name="Puginier C."/>
            <person name="Libourel C."/>
            <person name="Otte J."/>
            <person name="Skaloud P."/>
            <person name="Haon M."/>
            <person name="Grisel S."/>
            <person name="Petersen M."/>
            <person name="Berrin J.G."/>
            <person name="Delaux P.M."/>
            <person name="Dal Grande F."/>
            <person name="Keller J."/>
        </authorList>
    </citation>
    <scope>NUCLEOTIDE SEQUENCE [LARGE SCALE GENOMIC DNA]</scope>
    <source>
        <strain evidence="2 3">SAG 216-7</strain>
    </source>
</reference>
<gene>
    <name evidence="2" type="ORF">WJX75_009886</name>
</gene>
<feature type="region of interest" description="Disordered" evidence="1">
    <location>
        <begin position="1"/>
        <end position="27"/>
    </location>
</feature>
<feature type="compositionally biased region" description="Polar residues" evidence="1">
    <location>
        <begin position="355"/>
        <end position="371"/>
    </location>
</feature>
<proteinExistence type="predicted"/>
<evidence type="ECO:0000313" key="3">
    <source>
        <dbReference type="Proteomes" id="UP001491310"/>
    </source>
</evidence>
<protein>
    <submittedName>
        <fullName evidence="2">Uncharacterized protein</fullName>
    </submittedName>
</protein>